<organism evidence="2 3">
    <name type="scientific">Symbiobacterium terraclitae</name>
    <dbReference type="NCBI Taxonomy" id="557451"/>
    <lineage>
        <taxon>Bacteria</taxon>
        <taxon>Bacillati</taxon>
        <taxon>Bacillota</taxon>
        <taxon>Clostridia</taxon>
        <taxon>Eubacteriales</taxon>
        <taxon>Symbiobacteriaceae</taxon>
        <taxon>Symbiobacterium</taxon>
    </lineage>
</organism>
<dbReference type="Pfam" id="PF13649">
    <property type="entry name" value="Methyltransf_25"/>
    <property type="match status" value="1"/>
</dbReference>
<dbReference type="EMBL" id="JAGGLG010000001">
    <property type="protein sequence ID" value="MBP2016629.1"/>
    <property type="molecule type" value="Genomic_DNA"/>
</dbReference>
<protein>
    <submittedName>
        <fullName evidence="2">Ubiquinone/menaquinone biosynthesis C-methylase UbiE</fullName>
    </submittedName>
</protein>
<name>A0ABS4JM54_9FIRM</name>
<sequence length="217" mass="22824">MPRTPEESRALFDHWARTYDLSLAGSDGPKAGPLAGYRASLLAAADRVPVAPGAAVLDVGIGTGALAELLAARGAALFGVDPSAEMLAVCGERHPAFTLEVGDFNQIPFAAARFDAVVSSFAFHEVPPAGRAAACAELARVLRPGGTLCLLDVMFASPASREEARAAIGEYWDDEEDYPLVGDLDALLYAAGLGATSWWQTAPFHWMVLARKPRGTA</sequence>
<dbReference type="InterPro" id="IPR050508">
    <property type="entry name" value="Methyltransf_Superfamily"/>
</dbReference>
<dbReference type="CDD" id="cd02440">
    <property type="entry name" value="AdoMet_MTases"/>
    <property type="match status" value="1"/>
</dbReference>
<keyword evidence="2" id="KW-0830">Ubiquinone</keyword>
<reference evidence="2 3" key="1">
    <citation type="submission" date="2021-03" db="EMBL/GenBank/DDBJ databases">
        <title>Genomic Encyclopedia of Type Strains, Phase IV (KMG-IV): sequencing the most valuable type-strain genomes for metagenomic binning, comparative biology and taxonomic classification.</title>
        <authorList>
            <person name="Goeker M."/>
        </authorList>
    </citation>
    <scope>NUCLEOTIDE SEQUENCE [LARGE SCALE GENOMIC DNA]</scope>
    <source>
        <strain evidence="2 3">DSM 27138</strain>
    </source>
</reference>
<dbReference type="RefSeq" id="WP_209464796.1">
    <property type="nucleotide sequence ID" value="NZ_JAGGLG010000001.1"/>
</dbReference>
<dbReference type="InterPro" id="IPR041698">
    <property type="entry name" value="Methyltransf_25"/>
</dbReference>
<proteinExistence type="predicted"/>
<dbReference type="Gene3D" id="3.40.50.150">
    <property type="entry name" value="Vaccinia Virus protein VP39"/>
    <property type="match status" value="1"/>
</dbReference>
<dbReference type="Proteomes" id="UP001519289">
    <property type="component" value="Unassembled WGS sequence"/>
</dbReference>
<evidence type="ECO:0000259" key="1">
    <source>
        <dbReference type="Pfam" id="PF13649"/>
    </source>
</evidence>
<evidence type="ECO:0000313" key="2">
    <source>
        <dbReference type="EMBL" id="MBP2016629.1"/>
    </source>
</evidence>
<comment type="caution">
    <text evidence="2">The sequence shown here is derived from an EMBL/GenBank/DDBJ whole genome shotgun (WGS) entry which is preliminary data.</text>
</comment>
<dbReference type="SUPFAM" id="SSF53335">
    <property type="entry name" value="S-adenosyl-L-methionine-dependent methyltransferases"/>
    <property type="match status" value="1"/>
</dbReference>
<feature type="domain" description="Methyltransferase" evidence="1">
    <location>
        <begin position="56"/>
        <end position="146"/>
    </location>
</feature>
<dbReference type="PANTHER" id="PTHR42912">
    <property type="entry name" value="METHYLTRANSFERASE"/>
    <property type="match status" value="1"/>
</dbReference>
<dbReference type="InterPro" id="IPR029063">
    <property type="entry name" value="SAM-dependent_MTases_sf"/>
</dbReference>
<keyword evidence="3" id="KW-1185">Reference proteome</keyword>
<evidence type="ECO:0000313" key="3">
    <source>
        <dbReference type="Proteomes" id="UP001519289"/>
    </source>
</evidence>
<accession>A0ABS4JM54</accession>
<gene>
    <name evidence="2" type="ORF">J2Z79_000002</name>
</gene>